<dbReference type="RefSeq" id="WP_023555281.1">
    <property type="nucleotide sequence ID" value="NZ_KI629787.1"/>
</dbReference>
<dbReference type="Proteomes" id="UP000017973">
    <property type="component" value="Unassembled WGS sequence"/>
</dbReference>
<keyword evidence="2" id="KW-1185">Reference proteome</keyword>
<comment type="caution">
    <text evidence="1">The sequence shown here is derived from an EMBL/GenBank/DDBJ whole genome shotgun (WGS) entry which is preliminary data.</text>
</comment>
<name>V6MCN9_9BACL</name>
<dbReference type="HOGENOM" id="CLU_1583395_0_0_9"/>
<sequence>MKLDKDGDTSTTDDQISVKISEVISVSVDVSKFDATDFTGDVVAHTVDASDGEVTGSLVGNVFTISHDFTKLTSEQGGAPYEAKWVGAYIEAPTGAESAAALVVKGTDPRSFKDVAFETETGFEGGFFYFFPAQEGGNTNDLTIAWADADGKIIKVEKLQVKYVNTAN</sequence>
<dbReference type="EMBL" id="AYJU01000003">
    <property type="protein sequence ID" value="EST55660.1"/>
    <property type="molecule type" value="Genomic_DNA"/>
</dbReference>
<dbReference type="AlphaFoldDB" id="V6MCN9"/>
<reference evidence="1 2" key="1">
    <citation type="journal article" date="2014" name="Genome Announc.">
        <title>Draft Genome Sequence of Brevibacillus panacihumi Strain W25, a Halotolerant Hydrocarbon-Degrading Bacterium.</title>
        <authorList>
            <person name="Wang X."/>
            <person name="Jin D."/>
            <person name="Zhou L."/>
            <person name="Wu L."/>
            <person name="An W."/>
            <person name="Chen Y."/>
            <person name="Zhao L."/>
        </authorList>
    </citation>
    <scope>NUCLEOTIDE SEQUENCE [LARGE SCALE GENOMIC DNA]</scope>
    <source>
        <strain evidence="1 2">W25</strain>
    </source>
</reference>
<accession>V6MCN9</accession>
<dbReference type="STRING" id="1408254.T458_06200"/>
<evidence type="ECO:0000313" key="2">
    <source>
        <dbReference type="Proteomes" id="UP000017973"/>
    </source>
</evidence>
<gene>
    <name evidence="1" type="ORF">T458_06200</name>
</gene>
<protein>
    <submittedName>
        <fullName evidence="1">Uncharacterized protein</fullName>
    </submittedName>
</protein>
<evidence type="ECO:0000313" key="1">
    <source>
        <dbReference type="EMBL" id="EST55660.1"/>
    </source>
</evidence>
<organism evidence="1 2">
    <name type="scientific">Brevibacillus panacihumi W25</name>
    <dbReference type="NCBI Taxonomy" id="1408254"/>
    <lineage>
        <taxon>Bacteria</taxon>
        <taxon>Bacillati</taxon>
        <taxon>Bacillota</taxon>
        <taxon>Bacilli</taxon>
        <taxon>Bacillales</taxon>
        <taxon>Paenibacillaceae</taxon>
        <taxon>Brevibacillus</taxon>
    </lineage>
</organism>
<proteinExistence type="predicted"/>